<accession>A0A1W6ZE80</accession>
<dbReference type="InterPro" id="IPR029058">
    <property type="entry name" value="AB_hydrolase_fold"/>
</dbReference>
<feature type="signal peptide" evidence="2">
    <location>
        <begin position="1"/>
        <end position="21"/>
    </location>
</feature>
<protein>
    <submittedName>
        <fullName evidence="4">S9 family peptidase</fullName>
    </submittedName>
</protein>
<dbReference type="GO" id="GO:0004252">
    <property type="term" value="F:serine-type endopeptidase activity"/>
    <property type="evidence" value="ECO:0007669"/>
    <property type="project" value="TreeGrafter"/>
</dbReference>
<dbReference type="GO" id="GO:0006508">
    <property type="term" value="P:proteolysis"/>
    <property type="evidence" value="ECO:0007669"/>
    <property type="project" value="InterPro"/>
</dbReference>
<reference evidence="4 5" key="1">
    <citation type="submission" date="2017-05" db="EMBL/GenBank/DDBJ databases">
        <title>Complete and WGS of Bordetella genogroups.</title>
        <authorList>
            <person name="Spilker T."/>
            <person name="LiPuma J."/>
        </authorList>
    </citation>
    <scope>NUCLEOTIDE SEQUENCE [LARGE SCALE GENOMIC DNA]</scope>
    <source>
        <strain evidence="4 5">AU7206</strain>
    </source>
</reference>
<organism evidence="4 5">
    <name type="scientific">Bordetella genomosp. 13</name>
    <dbReference type="NCBI Taxonomy" id="463040"/>
    <lineage>
        <taxon>Bacteria</taxon>
        <taxon>Pseudomonadati</taxon>
        <taxon>Pseudomonadota</taxon>
        <taxon>Betaproteobacteria</taxon>
        <taxon>Burkholderiales</taxon>
        <taxon>Alcaligenaceae</taxon>
        <taxon>Bordetella</taxon>
    </lineage>
</organism>
<dbReference type="STRING" id="463040.CAL15_14335"/>
<dbReference type="KEGG" id="bgm:CAL15_14335"/>
<feature type="chain" id="PRO_5010887602" evidence="2">
    <location>
        <begin position="22"/>
        <end position="637"/>
    </location>
</feature>
<dbReference type="PANTHER" id="PTHR42776">
    <property type="entry name" value="SERINE PEPTIDASE S9 FAMILY MEMBER"/>
    <property type="match status" value="1"/>
</dbReference>
<dbReference type="Pfam" id="PF00326">
    <property type="entry name" value="Peptidase_S9"/>
    <property type="match status" value="1"/>
</dbReference>
<evidence type="ECO:0000256" key="2">
    <source>
        <dbReference type="SAM" id="SignalP"/>
    </source>
</evidence>
<dbReference type="InterPro" id="IPR001375">
    <property type="entry name" value="Peptidase_S9_cat"/>
</dbReference>
<name>A0A1W6ZE80_9BORD</name>
<evidence type="ECO:0000313" key="4">
    <source>
        <dbReference type="EMBL" id="ARP95460.1"/>
    </source>
</evidence>
<dbReference type="EMBL" id="CP021111">
    <property type="protein sequence ID" value="ARP95460.1"/>
    <property type="molecule type" value="Genomic_DNA"/>
</dbReference>
<dbReference type="SUPFAM" id="SSF53474">
    <property type="entry name" value="alpha/beta-Hydrolases"/>
    <property type="match status" value="1"/>
</dbReference>
<feature type="domain" description="Peptidase S9 prolyl oligopeptidase catalytic" evidence="3">
    <location>
        <begin position="424"/>
        <end position="636"/>
    </location>
</feature>
<evidence type="ECO:0000259" key="3">
    <source>
        <dbReference type="Pfam" id="PF00326"/>
    </source>
</evidence>
<keyword evidence="2" id="KW-0732">Signal</keyword>
<dbReference type="Proteomes" id="UP000194161">
    <property type="component" value="Chromosome"/>
</dbReference>
<sequence>MLKFTLRTLLAASLTAASAGAAAPPPRIYPLQDFFRNPERGFFRLADDGATLGFMQPVGIEGHPARMNIHVQDLRDGKPVGEPRRLTAETERDISNFFWKGSDIVLYQKDFGGDENFHVLAVNARTGAIADLTPFDGARAHIEDDLPDDPDHVLISHNHRDPEVFDVYRVNVRTGQSDLVAQNPGNVVGWQTDHAGRVRAAVTSDGLNTTLLYRDDEKDEFRPLLTTDYRTSVSPALFTFDDRRMYALSNRGRDRLALVVLDPARPEQEELIYEPQTVDLDAAGYSRKRKVLTVAAYHTDKPRYHFFDKQTELLYTRLGQLLPGYDFALQGWNRDEDTFIVAAYNDRTPGSRYLYSMKTDTLHKLADINPAIPEKDMAPVKPISYTSRDGLTIHGYLTLPVGRDPRNLACIVNPHGGPWARDGWGYNAEAQFLANRGFCVLQMNFRGSTGYGRKFWEAGFGQWGLKMQDDITDGVQWLIGQGIADPARVGIYGGSYGGYATLAGVAFTPDLYAAAVDYVGVSNLFTFMNTIPPYWKPLLAKMHDMVGDPERDKERLAATSPALHVDRIKTPLFIAQGAKDPRVNKAESDQVVEALRKRGVEVEYMVKENEGHGFHNDENKFEFYAAMEKFFIEHLKP</sequence>
<dbReference type="AlphaFoldDB" id="A0A1W6ZE80"/>
<proteinExistence type="predicted"/>
<keyword evidence="1" id="KW-0378">Hydrolase</keyword>
<evidence type="ECO:0000256" key="1">
    <source>
        <dbReference type="ARBA" id="ARBA00022801"/>
    </source>
</evidence>
<dbReference type="Gene3D" id="2.130.10.120">
    <property type="entry name" value="Prolyl oligopeptidase, N-terminal domain"/>
    <property type="match status" value="1"/>
</dbReference>
<evidence type="ECO:0000313" key="5">
    <source>
        <dbReference type="Proteomes" id="UP000194161"/>
    </source>
</evidence>
<dbReference type="OrthoDB" id="4269629at2"/>
<dbReference type="Gene3D" id="3.40.50.1820">
    <property type="entry name" value="alpha/beta hydrolase"/>
    <property type="match status" value="1"/>
</dbReference>
<keyword evidence="5" id="KW-1185">Reference proteome</keyword>
<dbReference type="RefSeq" id="WP_086079224.1">
    <property type="nucleotide sequence ID" value="NZ_CP021111.1"/>
</dbReference>
<dbReference type="SUPFAM" id="SSF82171">
    <property type="entry name" value="DPP6 N-terminal domain-like"/>
    <property type="match status" value="1"/>
</dbReference>
<dbReference type="PANTHER" id="PTHR42776:SF27">
    <property type="entry name" value="DIPEPTIDYL PEPTIDASE FAMILY MEMBER 6"/>
    <property type="match status" value="1"/>
</dbReference>
<gene>
    <name evidence="4" type="ORF">CAL15_14335</name>
</gene>